<keyword evidence="7" id="KW-1185">Reference proteome</keyword>
<comment type="caution">
    <text evidence="6">The sequence shown here is derived from an EMBL/GenBank/DDBJ whole genome shotgun (WGS) entry which is preliminary data.</text>
</comment>
<evidence type="ECO:0000256" key="2">
    <source>
        <dbReference type="ARBA" id="ARBA00022692"/>
    </source>
</evidence>
<reference evidence="6" key="1">
    <citation type="submission" date="2020-07" db="EMBL/GenBank/DDBJ databases">
        <authorList>
            <person name="Nieuwenhuis M."/>
            <person name="Van De Peppel L.J.J."/>
        </authorList>
    </citation>
    <scope>NUCLEOTIDE SEQUENCE</scope>
    <source>
        <strain evidence="6">AP01</strain>
        <tissue evidence="6">Mycelium</tissue>
    </source>
</reference>
<protein>
    <submittedName>
        <fullName evidence="6">Uncharacterized protein</fullName>
    </submittedName>
</protein>
<reference evidence="6" key="2">
    <citation type="submission" date="2021-10" db="EMBL/GenBank/DDBJ databases">
        <title>Phylogenomics reveals ancestral predisposition of the termite-cultivated fungus Termitomyces towards a domesticated lifestyle.</title>
        <authorList>
            <person name="Auxier B."/>
            <person name="Grum-Grzhimaylo A."/>
            <person name="Cardenas M.E."/>
            <person name="Lodge J.D."/>
            <person name="Laessoe T."/>
            <person name="Pedersen O."/>
            <person name="Smith M.E."/>
            <person name="Kuyper T.W."/>
            <person name="Franco-Molano E.A."/>
            <person name="Baroni T.J."/>
            <person name="Aanen D.K."/>
        </authorList>
    </citation>
    <scope>NUCLEOTIDE SEQUENCE</scope>
    <source>
        <strain evidence="6">AP01</strain>
        <tissue evidence="6">Mycelium</tissue>
    </source>
</reference>
<dbReference type="Pfam" id="PF03619">
    <property type="entry name" value="Solute_trans_a"/>
    <property type="match status" value="1"/>
</dbReference>
<feature type="compositionally biased region" description="Polar residues" evidence="5">
    <location>
        <begin position="324"/>
        <end position="343"/>
    </location>
</feature>
<organism evidence="6 7">
    <name type="scientific">Asterophora parasitica</name>
    <dbReference type="NCBI Taxonomy" id="117018"/>
    <lineage>
        <taxon>Eukaryota</taxon>
        <taxon>Fungi</taxon>
        <taxon>Dikarya</taxon>
        <taxon>Basidiomycota</taxon>
        <taxon>Agaricomycotina</taxon>
        <taxon>Agaricomycetes</taxon>
        <taxon>Agaricomycetidae</taxon>
        <taxon>Agaricales</taxon>
        <taxon>Tricholomatineae</taxon>
        <taxon>Lyophyllaceae</taxon>
        <taxon>Asterophora</taxon>
    </lineage>
</organism>
<evidence type="ECO:0000313" key="7">
    <source>
        <dbReference type="Proteomes" id="UP000775547"/>
    </source>
</evidence>
<accession>A0A9P7KEU8</accession>
<dbReference type="Proteomes" id="UP000775547">
    <property type="component" value="Unassembled WGS sequence"/>
</dbReference>
<name>A0A9P7KEU8_9AGAR</name>
<feature type="compositionally biased region" description="Polar residues" evidence="5">
    <location>
        <begin position="190"/>
        <end position="219"/>
    </location>
</feature>
<keyword evidence="4" id="KW-0472">Membrane</keyword>
<dbReference type="OrthoDB" id="5348404at2759"/>
<evidence type="ECO:0000256" key="4">
    <source>
        <dbReference type="ARBA" id="ARBA00023136"/>
    </source>
</evidence>
<dbReference type="EMBL" id="JABCKV010000024">
    <property type="protein sequence ID" value="KAG5646230.1"/>
    <property type="molecule type" value="Genomic_DNA"/>
</dbReference>
<evidence type="ECO:0000313" key="6">
    <source>
        <dbReference type="EMBL" id="KAG5646230.1"/>
    </source>
</evidence>
<evidence type="ECO:0000256" key="3">
    <source>
        <dbReference type="ARBA" id="ARBA00022989"/>
    </source>
</evidence>
<evidence type="ECO:0000256" key="1">
    <source>
        <dbReference type="ARBA" id="ARBA00004141"/>
    </source>
</evidence>
<sequence>MLGVVKDTKYMTAAQVNIGIGAVLETFEMMIFAFLHIRAFTYKPYRPSHPPDSIEPEPEDTPRLRSLGHAMDFRETFREIWPRRQPSWWRRIYDRFSEHTSGHDDEQGMSLLARKSKRRLSRHSRAAAEDVDRDFLTQPDFHDPLPVSVIQQHRSRQNSRRPTVHDDVLAPLPIFKDSRIPRQLAPLRTEVSTVSDSSSGDNVSIDTRAPATNSPTTTSHADSLLGRVFDHADQSTVHGTDAGLSIDSHQNGSIDDEGCARLSKATHQLLGQYYEFGVPTSDVAHQSLYGYHAVPGPSRVEISYPADDWSPEPTRSVHRRESAQYHTSISPSQEPVSLTSQPTEGLPKRREFGSAPDSYLRSADYN</sequence>
<evidence type="ECO:0000256" key="5">
    <source>
        <dbReference type="SAM" id="MobiDB-lite"/>
    </source>
</evidence>
<dbReference type="InterPro" id="IPR005178">
    <property type="entry name" value="Ostalpha/TMEM184C"/>
</dbReference>
<feature type="region of interest" description="Disordered" evidence="5">
    <location>
        <begin position="305"/>
        <end position="366"/>
    </location>
</feature>
<gene>
    <name evidence="6" type="ORF">DXG03_004057</name>
</gene>
<keyword evidence="2" id="KW-0812">Transmembrane</keyword>
<proteinExistence type="predicted"/>
<feature type="region of interest" description="Disordered" evidence="5">
    <location>
        <begin position="189"/>
        <end position="219"/>
    </location>
</feature>
<keyword evidence="3" id="KW-1133">Transmembrane helix</keyword>
<dbReference type="GO" id="GO:0016020">
    <property type="term" value="C:membrane"/>
    <property type="evidence" value="ECO:0007669"/>
    <property type="project" value="UniProtKB-SubCell"/>
</dbReference>
<comment type="subcellular location">
    <subcellularLocation>
        <location evidence="1">Membrane</location>
        <topology evidence="1">Multi-pass membrane protein</topology>
    </subcellularLocation>
</comment>
<dbReference type="AlphaFoldDB" id="A0A9P7KEU8"/>